<dbReference type="AlphaFoldDB" id="A0A9W4JV38"/>
<dbReference type="Pfam" id="PF13622">
    <property type="entry name" value="4HBT_3"/>
    <property type="match status" value="1"/>
</dbReference>
<dbReference type="InterPro" id="IPR029069">
    <property type="entry name" value="HotDog_dom_sf"/>
</dbReference>
<protein>
    <recommendedName>
        <fullName evidence="8">Acyl-CoA thioesterase</fullName>
    </recommendedName>
</protein>
<dbReference type="EMBL" id="CAJVPG010000433">
    <property type="protein sequence ID" value="CAG8416150.1"/>
    <property type="molecule type" value="Genomic_DNA"/>
</dbReference>
<keyword evidence="2" id="KW-0378">Hydrolase</keyword>
<evidence type="ECO:0000256" key="1">
    <source>
        <dbReference type="ARBA" id="ARBA00006538"/>
    </source>
</evidence>
<dbReference type="GO" id="GO:0006637">
    <property type="term" value="P:acyl-CoA metabolic process"/>
    <property type="evidence" value="ECO:0007669"/>
    <property type="project" value="InterPro"/>
</dbReference>
<gene>
    <name evidence="6" type="ORF">PSALAMII_LOCUS9353</name>
</gene>
<evidence type="ECO:0008006" key="8">
    <source>
        <dbReference type="Google" id="ProtNLM"/>
    </source>
</evidence>
<dbReference type="GO" id="GO:0005782">
    <property type="term" value="C:peroxisomal matrix"/>
    <property type="evidence" value="ECO:0007669"/>
    <property type="project" value="UniProtKB-SubCell"/>
</dbReference>
<dbReference type="Gene3D" id="2.40.160.210">
    <property type="entry name" value="Acyl-CoA thioesterase, double hotdog domain"/>
    <property type="match status" value="1"/>
</dbReference>
<evidence type="ECO:0000259" key="5">
    <source>
        <dbReference type="Pfam" id="PF20789"/>
    </source>
</evidence>
<comment type="similarity">
    <text evidence="1">Belongs to the C/M/P thioester hydrolase family.</text>
</comment>
<dbReference type="InterPro" id="IPR049449">
    <property type="entry name" value="TesB_ACOT8-like_N"/>
</dbReference>
<dbReference type="InterPro" id="IPR003703">
    <property type="entry name" value="Acyl_CoA_thio"/>
</dbReference>
<feature type="region of interest" description="Disordered" evidence="3">
    <location>
        <begin position="371"/>
        <end position="391"/>
    </location>
</feature>
<dbReference type="Pfam" id="PF20789">
    <property type="entry name" value="4HBT_3C"/>
    <property type="match status" value="1"/>
</dbReference>
<proteinExistence type="inferred from homology"/>
<organism evidence="6 7">
    <name type="scientific">Penicillium salamii</name>
    <dbReference type="NCBI Taxonomy" id="1612424"/>
    <lineage>
        <taxon>Eukaryota</taxon>
        <taxon>Fungi</taxon>
        <taxon>Dikarya</taxon>
        <taxon>Ascomycota</taxon>
        <taxon>Pezizomycotina</taxon>
        <taxon>Eurotiomycetes</taxon>
        <taxon>Eurotiomycetidae</taxon>
        <taxon>Eurotiales</taxon>
        <taxon>Aspergillaceae</taxon>
        <taxon>Penicillium</taxon>
    </lineage>
</organism>
<dbReference type="OrthoDB" id="10057598at2759"/>
<sequence>MTGTFVLGGRLDTPFVFTVRHVRDGFMYSTRAVDARQEGKVCFSCICSFKRDERQRLFDHQPTSAQERFGSILSAKQPEAQEVSPSVDADWWIDNVRRGNIAEIEFPGLDVRKVDMQDYNHAEDIKQHPERYRQLTQYRLKGSPDEDPSATLAQIREREEAGKYDNLYACAHMYSSDKNSLLLIPRALGIRNWTEMGSLTLTVILHRHAEAMRMIDWSRVGEEETELPKKWFVQEGWTPQAGENRGVHESHLWSPEGVLLGTSLQDSMLRLRKLGKTPKFLTTFSVSLLFQSHYFFSLTTLNLIVFDSSSSNLSTMSLQAIPGHHPDLPSGPGVFTLEQIRCLEEAAILLPEPQPNASGKRKVSAAFSAPRSVSSSSTSSSSSSSSSSASVATHGFQPNVIRTFDIPLAEESVEVLEYVGFIPDVARLIYDRYYGRPSPSQNPDDLMAYVTAHLASLNRRQYDNMSHQEALADVGLTRQIQEAITDPRFSHIFGTQTLTYWAQDTVKVNYAALLRQQKLLQSHAIKRIAHKKKHKRPRHEPNREDQGPSEQEPVTATIDMTPRDFQFPEAYVMVQPDANILADHISLFKGKAYDELQPAGDIIESDGTVNLRPLNTLGGGDFNSDFNAQYWTPEYETAEEYRKFAERRSARADTCIIHIQIPRPFIDSLRMENLWYSPNWKEYVWTCRRQAPPHSKFDHLQPGQADIVRGPICSTLSTQLVRIRREDVQSHITEDNVMRLRSGRKASQWVFVHRDVIGRLAQQIRGKMHFIIFEAAARF</sequence>
<dbReference type="InterPro" id="IPR042171">
    <property type="entry name" value="Acyl-CoA_hotdog"/>
</dbReference>
<feature type="compositionally biased region" description="Basic residues" evidence="3">
    <location>
        <begin position="528"/>
        <end position="538"/>
    </location>
</feature>
<dbReference type="PANTHER" id="PTHR11066:SF64">
    <property type="entry name" value="ACYL-COA THIOESTERASE (AFU_ORTHOLOGUE AFUA_1G12060)"/>
    <property type="match status" value="1"/>
</dbReference>
<evidence type="ECO:0000313" key="6">
    <source>
        <dbReference type="EMBL" id="CAG8416150.1"/>
    </source>
</evidence>
<dbReference type="GO" id="GO:0009062">
    <property type="term" value="P:fatty acid catabolic process"/>
    <property type="evidence" value="ECO:0007669"/>
    <property type="project" value="TreeGrafter"/>
</dbReference>
<keyword evidence="7" id="KW-1185">Reference proteome</keyword>
<name>A0A9W4JV38_9EURO</name>
<dbReference type="GO" id="GO:0047617">
    <property type="term" value="F:fatty acyl-CoA hydrolase activity"/>
    <property type="evidence" value="ECO:0007669"/>
    <property type="project" value="InterPro"/>
</dbReference>
<feature type="domain" description="Acyl-CoA thioesterase-like N-terminal HotDog" evidence="4">
    <location>
        <begin position="1"/>
        <end position="49"/>
    </location>
</feature>
<evidence type="ECO:0000256" key="2">
    <source>
        <dbReference type="ARBA" id="ARBA00022801"/>
    </source>
</evidence>
<feature type="domain" description="Acyl-CoA thioesterase-like C-terminal" evidence="5">
    <location>
        <begin position="129"/>
        <end position="268"/>
    </location>
</feature>
<dbReference type="SUPFAM" id="SSF54637">
    <property type="entry name" value="Thioesterase/thiol ester dehydrase-isomerase"/>
    <property type="match status" value="2"/>
</dbReference>
<dbReference type="InterPro" id="IPR049450">
    <property type="entry name" value="ACOT8-like_C"/>
</dbReference>
<comment type="caution">
    <text evidence="6">The sequence shown here is derived from an EMBL/GenBank/DDBJ whole genome shotgun (WGS) entry which is preliminary data.</text>
</comment>
<evidence type="ECO:0000259" key="4">
    <source>
        <dbReference type="Pfam" id="PF13622"/>
    </source>
</evidence>
<feature type="region of interest" description="Disordered" evidence="3">
    <location>
        <begin position="528"/>
        <end position="554"/>
    </location>
</feature>
<dbReference type="CDD" id="cd03444">
    <property type="entry name" value="Thioesterase_II_repeat1"/>
    <property type="match status" value="1"/>
</dbReference>
<reference evidence="6" key="1">
    <citation type="submission" date="2021-07" db="EMBL/GenBank/DDBJ databases">
        <authorList>
            <person name="Branca A.L. A."/>
        </authorList>
    </citation>
    <scope>NUCLEOTIDE SEQUENCE</scope>
</reference>
<dbReference type="Proteomes" id="UP001152649">
    <property type="component" value="Unassembled WGS sequence"/>
</dbReference>
<accession>A0A9W4JV38</accession>
<evidence type="ECO:0000256" key="3">
    <source>
        <dbReference type="SAM" id="MobiDB-lite"/>
    </source>
</evidence>
<evidence type="ECO:0000313" key="7">
    <source>
        <dbReference type="Proteomes" id="UP001152649"/>
    </source>
</evidence>
<dbReference type="PANTHER" id="PTHR11066">
    <property type="entry name" value="ACYL-COA THIOESTERASE"/>
    <property type="match status" value="1"/>
</dbReference>